<feature type="chain" id="PRO_5045321906" description="PEP-CTERM protein-sorting domain-containing protein" evidence="2">
    <location>
        <begin position="21"/>
        <end position="181"/>
    </location>
</feature>
<name>A0ABR9H5H6_9BACT</name>
<accession>A0ABR9H5H6</accession>
<dbReference type="Proteomes" id="UP000639010">
    <property type="component" value="Unassembled WGS sequence"/>
</dbReference>
<dbReference type="InterPro" id="IPR013424">
    <property type="entry name" value="Ice-binding_C"/>
</dbReference>
<organism evidence="3 4">
    <name type="scientific">Desulfomicrobium macestii</name>
    <dbReference type="NCBI Taxonomy" id="90731"/>
    <lineage>
        <taxon>Bacteria</taxon>
        <taxon>Pseudomonadati</taxon>
        <taxon>Thermodesulfobacteriota</taxon>
        <taxon>Desulfovibrionia</taxon>
        <taxon>Desulfovibrionales</taxon>
        <taxon>Desulfomicrobiaceae</taxon>
        <taxon>Desulfomicrobium</taxon>
    </lineage>
</organism>
<gene>
    <name evidence="3" type="ORF">H4684_002637</name>
</gene>
<evidence type="ECO:0000313" key="3">
    <source>
        <dbReference type="EMBL" id="MBE1425978.1"/>
    </source>
</evidence>
<keyword evidence="2" id="KW-0732">Signal</keyword>
<keyword evidence="4" id="KW-1185">Reference proteome</keyword>
<evidence type="ECO:0000313" key="4">
    <source>
        <dbReference type="Proteomes" id="UP000639010"/>
    </source>
</evidence>
<dbReference type="InterPro" id="IPR022472">
    <property type="entry name" value="VPLPA-CTERM"/>
</dbReference>
<evidence type="ECO:0008006" key="5">
    <source>
        <dbReference type="Google" id="ProtNLM"/>
    </source>
</evidence>
<dbReference type="NCBIfam" id="TIGR02595">
    <property type="entry name" value="PEP_CTERM"/>
    <property type="match status" value="1"/>
</dbReference>
<sequence>MKKVALLTIGLLMVCNFAFAAIHPIDTTTGSNFDVGELVISDIYYGKGDIIGDHGTEFTHIYNFSVSTDFSFGFGMNNSPNIQTVPFINTTFDFLDLEDSYNANLYSSNGGDSIIGGKTFAKDFLDAGSYYLKLIGTTSGTDGGSYNVSFAASNPVPVPAAALLLGAGLLGIVGIRRRQIS</sequence>
<protein>
    <recommendedName>
        <fullName evidence="5">PEP-CTERM protein-sorting domain-containing protein</fullName>
    </recommendedName>
</protein>
<proteinExistence type="predicted"/>
<feature type="transmembrane region" description="Helical" evidence="1">
    <location>
        <begin position="156"/>
        <end position="175"/>
    </location>
</feature>
<keyword evidence="1" id="KW-0812">Transmembrane</keyword>
<keyword evidence="1" id="KW-0472">Membrane</keyword>
<comment type="caution">
    <text evidence="3">The sequence shown here is derived from an EMBL/GenBank/DDBJ whole genome shotgun (WGS) entry which is preliminary data.</text>
</comment>
<keyword evidence="1" id="KW-1133">Transmembrane helix</keyword>
<reference evidence="3 4" key="1">
    <citation type="submission" date="2020-10" db="EMBL/GenBank/DDBJ databases">
        <title>Genomic Encyclopedia of Type Strains, Phase IV (KMG-IV): sequencing the most valuable type-strain genomes for metagenomic binning, comparative biology and taxonomic classification.</title>
        <authorList>
            <person name="Goeker M."/>
        </authorList>
    </citation>
    <scope>NUCLEOTIDE SEQUENCE [LARGE SCALE GENOMIC DNA]</scope>
    <source>
        <strain evidence="3 4">DSM 4194</strain>
    </source>
</reference>
<evidence type="ECO:0000256" key="1">
    <source>
        <dbReference type="SAM" id="Phobius"/>
    </source>
</evidence>
<feature type="signal peptide" evidence="2">
    <location>
        <begin position="1"/>
        <end position="20"/>
    </location>
</feature>
<dbReference type="RefSeq" id="WP_192624072.1">
    <property type="nucleotide sequence ID" value="NZ_JADBGG010000020.1"/>
</dbReference>
<dbReference type="NCBIfam" id="TIGR03370">
    <property type="entry name" value="VPLPA-CTERM"/>
    <property type="match status" value="1"/>
</dbReference>
<dbReference type="EMBL" id="JADBGG010000020">
    <property type="protein sequence ID" value="MBE1425978.1"/>
    <property type="molecule type" value="Genomic_DNA"/>
</dbReference>
<evidence type="ECO:0000256" key="2">
    <source>
        <dbReference type="SAM" id="SignalP"/>
    </source>
</evidence>